<proteinExistence type="predicted"/>
<keyword evidence="3" id="KW-1185">Reference proteome</keyword>
<evidence type="ECO:0000259" key="1">
    <source>
        <dbReference type="Pfam" id="PF03372"/>
    </source>
</evidence>
<dbReference type="InterPro" id="IPR005135">
    <property type="entry name" value="Endo/exonuclease/phosphatase"/>
</dbReference>
<dbReference type="InterPro" id="IPR036691">
    <property type="entry name" value="Endo/exonu/phosph_ase_sf"/>
</dbReference>
<dbReference type="Pfam" id="PF03372">
    <property type="entry name" value="Exo_endo_phos"/>
    <property type="match status" value="1"/>
</dbReference>
<dbReference type="GO" id="GO:0004527">
    <property type="term" value="F:exonuclease activity"/>
    <property type="evidence" value="ECO:0007669"/>
    <property type="project" value="UniProtKB-KW"/>
</dbReference>
<evidence type="ECO:0000313" key="2">
    <source>
        <dbReference type="EMBL" id="RKE96817.1"/>
    </source>
</evidence>
<reference evidence="2 3" key="1">
    <citation type="submission" date="2018-09" db="EMBL/GenBank/DDBJ databases">
        <title>Genomic Encyclopedia of Archaeal and Bacterial Type Strains, Phase II (KMG-II): from individual species to whole genera.</title>
        <authorList>
            <person name="Goeker M."/>
        </authorList>
    </citation>
    <scope>NUCLEOTIDE SEQUENCE [LARGE SCALE GENOMIC DNA]</scope>
    <source>
        <strain evidence="2 3">DSM 11458</strain>
    </source>
</reference>
<dbReference type="STRING" id="1443111.Z949_3401"/>
<feature type="domain" description="Endonuclease/exonuclease/phosphatase" evidence="1">
    <location>
        <begin position="36"/>
        <end position="312"/>
    </location>
</feature>
<dbReference type="AlphaFoldDB" id="A0A420DRQ2"/>
<keyword evidence="2" id="KW-0378">Hydrolase</keyword>
<keyword evidence="2" id="KW-0540">Nuclease</keyword>
<gene>
    <name evidence="2" type="ORF">C8N30_1387</name>
</gene>
<dbReference type="EMBL" id="RAQK01000001">
    <property type="protein sequence ID" value="RKE96817.1"/>
    <property type="molecule type" value="Genomic_DNA"/>
</dbReference>
<protein>
    <submittedName>
        <fullName evidence="2">Endonuclease/exonuclease/phosphatase family protein</fullName>
    </submittedName>
</protein>
<sequence>MAFSPALLKADTLRIATFNAELMRKGPGLLLRDIQRGKDPQLDAFVALLVDVRPDVITLQGIDYDLRQTALNALASMLAQAGLEYSYMFSSAPNAGQASGLDLNGNGTLGDADDAHGYGRFNGMGGMAVLSRFPIVFDAVQDFTPMLWRDLKNHIYPFSDGQPFGGGDVFAAHRLSSRNHWVVPIQTPHGGTLRLMTFHATPPVYDGDEDRNGRRNHDEVAFWLDYLAFDTSDLPFVLAGTANIDPVRSSGRPTAIKELLASPLLQNPFDDSPTADFKDPFPGNLRVDYLLPSTHWRVTGQGIVGAPAVSRHSLLWLDITPTDP</sequence>
<accession>A0A420DRQ2</accession>
<dbReference type="Gene3D" id="3.60.10.10">
    <property type="entry name" value="Endonuclease/exonuclease/phosphatase"/>
    <property type="match status" value="1"/>
</dbReference>
<dbReference type="GO" id="GO:0004519">
    <property type="term" value="F:endonuclease activity"/>
    <property type="evidence" value="ECO:0007669"/>
    <property type="project" value="UniProtKB-KW"/>
</dbReference>
<keyword evidence="2" id="KW-0255">Endonuclease</keyword>
<organism evidence="2 3">
    <name type="scientific">Sulfitobacter guttiformis</name>
    <dbReference type="NCBI Taxonomy" id="74349"/>
    <lineage>
        <taxon>Bacteria</taxon>
        <taxon>Pseudomonadati</taxon>
        <taxon>Pseudomonadota</taxon>
        <taxon>Alphaproteobacteria</taxon>
        <taxon>Rhodobacterales</taxon>
        <taxon>Roseobacteraceae</taxon>
        <taxon>Sulfitobacter</taxon>
    </lineage>
</organism>
<comment type="caution">
    <text evidence="2">The sequence shown here is derived from an EMBL/GenBank/DDBJ whole genome shotgun (WGS) entry which is preliminary data.</text>
</comment>
<keyword evidence="2" id="KW-0269">Exonuclease</keyword>
<evidence type="ECO:0000313" key="3">
    <source>
        <dbReference type="Proteomes" id="UP000284407"/>
    </source>
</evidence>
<dbReference type="SUPFAM" id="SSF56219">
    <property type="entry name" value="DNase I-like"/>
    <property type="match status" value="1"/>
</dbReference>
<dbReference type="Proteomes" id="UP000284407">
    <property type="component" value="Unassembled WGS sequence"/>
</dbReference>
<name>A0A420DRQ2_9RHOB</name>